<name>A0A1R2BPJ3_9CILI</name>
<feature type="transmembrane region" description="Helical" evidence="3">
    <location>
        <begin position="506"/>
        <end position="530"/>
    </location>
</feature>
<keyword evidence="2" id="KW-0175">Coiled coil</keyword>
<dbReference type="Proteomes" id="UP000187209">
    <property type="component" value="Unassembled WGS sequence"/>
</dbReference>
<organism evidence="4 5">
    <name type="scientific">Stentor coeruleus</name>
    <dbReference type="NCBI Taxonomy" id="5963"/>
    <lineage>
        <taxon>Eukaryota</taxon>
        <taxon>Sar</taxon>
        <taxon>Alveolata</taxon>
        <taxon>Ciliophora</taxon>
        <taxon>Postciliodesmatophora</taxon>
        <taxon>Heterotrichea</taxon>
        <taxon>Heterotrichida</taxon>
        <taxon>Stentoridae</taxon>
        <taxon>Stentor</taxon>
    </lineage>
</organism>
<sequence>MNNRKHEVSNISANGKYAIERYREKISIWEIENEKEIFTIDGYSENLWTAKFNTEDLLVIQNMVTEEAKIFNPANGIEEGKDTESQNEDKEFFQTKSIYKTRHKPFFLYYNTLCSLSKKKYKNLSLKSWSVFISNHLFSPLHFLAYKGETSIIKTILKQGNAILLADNFGHSPIYYSIRGQHQASTDLFLEYLSSLIKRPNTQIFSSSFMAIRNDLLIIIKNSSRYLDKLLSQCVLMKNDKVYIGKPKEKLPILEMFSSATGLSEDFLTKGKLTDVSPTNLLITPFKLPSVIGSKSSIKFLNTLLKSQNTDIFRTKLVQFIIKYRWKILKTWIYSYTGLLWFNLILLIFMFAGYLVVVDIVFFNVNCALVFWDLTQAISKGFAYFKQSSTFVNISRFITTYAWFALTCKGYSFNWLTWFTVFLNAIRGVMGFRAFDATRYHFRLITETLINIKSFLVILVYSTLSFGFMRMALSEDHNISFKGLWADPFGLTIGDIGNMKTEEFGLAYITFCCALVINVILMLNMIISILGDCFDQFQLMAEVYDYREMTQVILEIEHIKSIFKPQDIFKYLHVCLHSHTTSGESWLGKVLDMRTIMEMNSKKIQKKIKKMTKNVSFKVQKAEEKVCFKFKDGNHSTEENLKERIERVENKLSGLDEKVDKMMKLLEGLRYRYAKP</sequence>
<dbReference type="InterPro" id="IPR036770">
    <property type="entry name" value="Ankyrin_rpt-contain_sf"/>
</dbReference>
<evidence type="ECO:0000256" key="3">
    <source>
        <dbReference type="SAM" id="Phobius"/>
    </source>
</evidence>
<dbReference type="OrthoDB" id="437584at2759"/>
<evidence type="ECO:0000256" key="2">
    <source>
        <dbReference type="SAM" id="Coils"/>
    </source>
</evidence>
<accession>A0A1R2BPJ3</accession>
<reference evidence="4 5" key="1">
    <citation type="submission" date="2016-11" db="EMBL/GenBank/DDBJ databases">
        <title>The macronuclear genome of Stentor coeruleus: a giant cell with tiny introns.</title>
        <authorList>
            <person name="Slabodnick M."/>
            <person name="Ruby J.G."/>
            <person name="Reiff S.B."/>
            <person name="Swart E.C."/>
            <person name="Gosai S."/>
            <person name="Prabakaran S."/>
            <person name="Witkowska E."/>
            <person name="Larue G.E."/>
            <person name="Fisher S."/>
            <person name="Freeman R.M."/>
            <person name="Gunawardena J."/>
            <person name="Chu W."/>
            <person name="Stover N.A."/>
            <person name="Gregory B.D."/>
            <person name="Nowacki M."/>
            <person name="Derisi J."/>
            <person name="Roy S.W."/>
            <person name="Marshall W.F."/>
            <person name="Sood P."/>
        </authorList>
    </citation>
    <scope>NUCLEOTIDE SEQUENCE [LARGE SCALE GENOMIC DNA]</scope>
    <source>
        <strain evidence="4">WM001</strain>
    </source>
</reference>
<proteinExistence type="predicted"/>
<protein>
    <submittedName>
        <fullName evidence="4">Uncharacterized protein</fullName>
    </submittedName>
</protein>
<comment type="caution">
    <text evidence="4">The sequence shown here is derived from an EMBL/GenBank/DDBJ whole genome shotgun (WGS) entry which is preliminary data.</text>
</comment>
<keyword evidence="3" id="KW-0812">Transmembrane</keyword>
<dbReference type="PROSITE" id="PS50088">
    <property type="entry name" value="ANK_REPEAT"/>
    <property type="match status" value="1"/>
</dbReference>
<feature type="coiled-coil region" evidence="2">
    <location>
        <begin position="638"/>
        <end position="665"/>
    </location>
</feature>
<evidence type="ECO:0000256" key="1">
    <source>
        <dbReference type="PROSITE-ProRule" id="PRU00023"/>
    </source>
</evidence>
<feature type="transmembrane region" description="Helical" evidence="3">
    <location>
        <begin position="455"/>
        <end position="473"/>
    </location>
</feature>
<feature type="transmembrane region" description="Helical" evidence="3">
    <location>
        <begin position="333"/>
        <end position="356"/>
    </location>
</feature>
<dbReference type="EMBL" id="MPUH01000511">
    <property type="protein sequence ID" value="OMJ78657.1"/>
    <property type="molecule type" value="Genomic_DNA"/>
</dbReference>
<evidence type="ECO:0000313" key="4">
    <source>
        <dbReference type="EMBL" id="OMJ78657.1"/>
    </source>
</evidence>
<evidence type="ECO:0000313" key="5">
    <source>
        <dbReference type="Proteomes" id="UP000187209"/>
    </source>
</evidence>
<keyword evidence="3" id="KW-0472">Membrane</keyword>
<dbReference type="AlphaFoldDB" id="A0A1R2BPJ3"/>
<gene>
    <name evidence="4" type="ORF">SteCoe_21499</name>
</gene>
<keyword evidence="3" id="KW-1133">Transmembrane helix</keyword>
<keyword evidence="1" id="KW-0040">ANK repeat</keyword>
<dbReference type="Gene3D" id="1.25.40.20">
    <property type="entry name" value="Ankyrin repeat-containing domain"/>
    <property type="match status" value="1"/>
</dbReference>
<feature type="repeat" description="ANK" evidence="1">
    <location>
        <begin position="136"/>
        <end position="168"/>
    </location>
</feature>
<dbReference type="InterPro" id="IPR002110">
    <property type="entry name" value="Ankyrin_rpt"/>
</dbReference>
<dbReference type="SUPFAM" id="SSF48403">
    <property type="entry name" value="Ankyrin repeat"/>
    <property type="match status" value="1"/>
</dbReference>
<keyword evidence="5" id="KW-1185">Reference proteome</keyword>